<dbReference type="InterPro" id="IPR050660">
    <property type="entry name" value="NEK_Ser/Thr_kinase"/>
</dbReference>
<keyword evidence="5" id="KW-0418">Kinase</keyword>
<dbReference type="OrthoDB" id="310217at2759"/>
<evidence type="ECO:0000256" key="3">
    <source>
        <dbReference type="ARBA" id="ARBA00022679"/>
    </source>
</evidence>
<dbReference type="Gene3D" id="1.10.510.10">
    <property type="entry name" value="Transferase(Phosphotransferase) domain 1"/>
    <property type="match status" value="1"/>
</dbReference>
<protein>
    <recommendedName>
        <fullName evidence="2">non-specific serine/threonine protein kinase</fullName>
        <ecNumber evidence="2">2.7.11.1</ecNumber>
    </recommendedName>
</protein>
<dbReference type="EMBL" id="FJUY01000004">
    <property type="protein sequence ID" value="CZT17512.1"/>
    <property type="molecule type" value="Genomic_DNA"/>
</dbReference>
<evidence type="ECO:0000256" key="1">
    <source>
        <dbReference type="ARBA" id="ARBA00010886"/>
    </source>
</evidence>
<dbReference type="PROSITE" id="PS00107">
    <property type="entry name" value="PROTEIN_KINASE_ATP"/>
    <property type="match status" value="1"/>
</dbReference>
<name>A0A2D3UNE5_9PEZI</name>
<dbReference type="PROSITE" id="PS00108">
    <property type="entry name" value="PROTEIN_KINASE_ST"/>
    <property type="match status" value="1"/>
</dbReference>
<sequence length="610" mass="68655">MDNAIRNLKEFERGAWRQFNGKHEAAPFPVELDNLLNMVWESLSSRNQILVGDAADNFLTQQQKYQTARNYVASTQDYRGSGNDDDDAYGEESDRPDFADYAAGKKRLFAVLESVNNAAQTLREARRMLGLPNDDYGAKLLEILSRHYQDAFPTLQDEIDNLPNEQHAAMERLSERKRIAEGGLGPLWQGKWYLGGGTFGKANLFVKQDSSGRVADHVVIKDSIFKGIARQVWDLKEIWTDWKGPDDPSSIPTEIQAMYNLRDKVGSETIVRIRNWRIRRRDFFHRIYMEFCPGGDLFDFCSGSKNDPYWDGAARRELFPNHDLRTTVRLVPEPFLWSVFLSLAAAGLLMEKGTLYEDGVDDDWNLIVHRDLKISNVFLSWNSTDRFRGYPTCKVADFGLALLMPPDNDKVAENYSTHGTPGNRAPEQARAIPAGDGTTKMMSSKTNVWNIGVVIWSLIVCEEGLQPPYVEWENAQSKVLPQLDLTARLFYSEPLLSLLYRCLAYKDTDRPTCDELMDEIKEMTGDGPFDMASGLRDADTADARWANHTIIAAPATWTKDMMLQDVPHPQGGQYAAPPPPGIPLPQDDFGGATGAEIVPEAPATGQADWL</sequence>
<evidence type="ECO:0000256" key="7">
    <source>
        <dbReference type="PROSITE-ProRule" id="PRU10141"/>
    </source>
</evidence>
<feature type="region of interest" description="Disordered" evidence="8">
    <location>
        <begin position="566"/>
        <end position="610"/>
    </location>
</feature>
<dbReference type="RefSeq" id="XP_023624404.1">
    <property type="nucleotide sequence ID" value="XM_023768636.1"/>
</dbReference>
<keyword evidence="3" id="KW-0808">Transferase</keyword>
<keyword evidence="11" id="KW-1185">Reference proteome</keyword>
<dbReference type="InterPro" id="IPR017441">
    <property type="entry name" value="Protein_kinase_ATP_BS"/>
</dbReference>
<dbReference type="InterPro" id="IPR008271">
    <property type="entry name" value="Ser/Thr_kinase_AS"/>
</dbReference>
<dbReference type="EC" id="2.7.11.1" evidence="2"/>
<dbReference type="SMART" id="SM00220">
    <property type="entry name" value="S_TKc"/>
    <property type="match status" value="1"/>
</dbReference>
<dbReference type="AlphaFoldDB" id="A0A2D3UNE5"/>
<organism evidence="10 11">
    <name type="scientific">Ramularia collo-cygni</name>
    <dbReference type="NCBI Taxonomy" id="112498"/>
    <lineage>
        <taxon>Eukaryota</taxon>
        <taxon>Fungi</taxon>
        <taxon>Dikarya</taxon>
        <taxon>Ascomycota</taxon>
        <taxon>Pezizomycotina</taxon>
        <taxon>Dothideomycetes</taxon>
        <taxon>Dothideomycetidae</taxon>
        <taxon>Mycosphaerellales</taxon>
        <taxon>Mycosphaerellaceae</taxon>
        <taxon>Ramularia</taxon>
    </lineage>
</organism>
<keyword evidence="4 7" id="KW-0547">Nucleotide-binding</keyword>
<dbReference type="Proteomes" id="UP000225277">
    <property type="component" value="Unassembled WGS sequence"/>
</dbReference>
<dbReference type="STRING" id="112498.A0A2D3UNE5"/>
<evidence type="ECO:0000256" key="8">
    <source>
        <dbReference type="SAM" id="MobiDB-lite"/>
    </source>
</evidence>
<dbReference type="SUPFAM" id="SSF56112">
    <property type="entry name" value="Protein kinase-like (PK-like)"/>
    <property type="match status" value="1"/>
</dbReference>
<evidence type="ECO:0000256" key="5">
    <source>
        <dbReference type="ARBA" id="ARBA00022777"/>
    </source>
</evidence>
<dbReference type="PANTHER" id="PTHR43671:SF13">
    <property type="entry name" value="SERINE_THREONINE-PROTEIN KINASE NEK2"/>
    <property type="match status" value="1"/>
</dbReference>
<evidence type="ECO:0000259" key="9">
    <source>
        <dbReference type="PROSITE" id="PS50011"/>
    </source>
</evidence>
<evidence type="ECO:0000313" key="10">
    <source>
        <dbReference type="EMBL" id="CZT17512.1"/>
    </source>
</evidence>
<keyword evidence="6 7" id="KW-0067">ATP-binding</keyword>
<evidence type="ECO:0000256" key="4">
    <source>
        <dbReference type="ARBA" id="ARBA00022741"/>
    </source>
</evidence>
<dbReference type="GO" id="GO:0005524">
    <property type="term" value="F:ATP binding"/>
    <property type="evidence" value="ECO:0007669"/>
    <property type="project" value="UniProtKB-UniRule"/>
</dbReference>
<proteinExistence type="inferred from homology"/>
<dbReference type="InterPro" id="IPR011009">
    <property type="entry name" value="Kinase-like_dom_sf"/>
</dbReference>
<dbReference type="InterPro" id="IPR000719">
    <property type="entry name" value="Prot_kinase_dom"/>
</dbReference>
<feature type="region of interest" description="Disordered" evidence="8">
    <location>
        <begin position="75"/>
        <end position="95"/>
    </location>
</feature>
<feature type="domain" description="Protein kinase" evidence="9">
    <location>
        <begin position="188"/>
        <end position="524"/>
    </location>
</feature>
<dbReference type="PANTHER" id="PTHR43671">
    <property type="entry name" value="SERINE/THREONINE-PROTEIN KINASE NEK"/>
    <property type="match status" value="1"/>
</dbReference>
<dbReference type="Pfam" id="PF00069">
    <property type="entry name" value="Pkinase"/>
    <property type="match status" value="1"/>
</dbReference>
<dbReference type="PROSITE" id="PS50011">
    <property type="entry name" value="PROTEIN_KINASE_DOM"/>
    <property type="match status" value="1"/>
</dbReference>
<accession>A0A2D3UNE5</accession>
<dbReference type="GO" id="GO:0004674">
    <property type="term" value="F:protein serine/threonine kinase activity"/>
    <property type="evidence" value="ECO:0007669"/>
    <property type="project" value="UniProtKB-EC"/>
</dbReference>
<evidence type="ECO:0000256" key="6">
    <source>
        <dbReference type="ARBA" id="ARBA00022840"/>
    </source>
</evidence>
<evidence type="ECO:0000256" key="2">
    <source>
        <dbReference type="ARBA" id="ARBA00012513"/>
    </source>
</evidence>
<feature type="binding site" evidence="7">
    <location>
        <position position="226"/>
    </location>
    <ligand>
        <name>ATP</name>
        <dbReference type="ChEBI" id="CHEBI:30616"/>
    </ligand>
</feature>
<evidence type="ECO:0000313" key="11">
    <source>
        <dbReference type="Proteomes" id="UP000225277"/>
    </source>
</evidence>
<comment type="similarity">
    <text evidence="1">Belongs to the protein kinase superfamily. NEK Ser/Thr protein kinase family. NIMA subfamily.</text>
</comment>
<gene>
    <name evidence="10" type="ORF">RCC_03346</name>
</gene>
<reference evidence="10 11" key="1">
    <citation type="submission" date="2016-03" db="EMBL/GenBank/DDBJ databases">
        <authorList>
            <person name="Ploux O."/>
        </authorList>
    </citation>
    <scope>NUCLEOTIDE SEQUENCE [LARGE SCALE GENOMIC DNA]</scope>
    <source>
        <strain evidence="10 11">URUG2</strain>
    </source>
</reference>
<dbReference type="GeneID" id="35598551"/>